<dbReference type="GO" id="GO:0005886">
    <property type="term" value="C:plasma membrane"/>
    <property type="evidence" value="ECO:0007669"/>
    <property type="project" value="UniProtKB-SubCell"/>
</dbReference>
<comment type="caution">
    <text evidence="6">The sequence shown here is derived from an EMBL/GenBank/DDBJ whole genome shotgun (WGS) entry which is preliminary data.</text>
</comment>
<dbReference type="Proteomes" id="UP000480312">
    <property type="component" value="Unassembled WGS sequence"/>
</dbReference>
<name>A0A7C9P2E0_9GAMM</name>
<keyword evidence="2" id="KW-0997">Cell inner membrane</keyword>
<comment type="subcellular location">
    <subcellularLocation>
        <location evidence="2">Cell inner membrane</location>
        <topology evidence="2">Single-pass type I membrane protein</topology>
    </subcellularLocation>
</comment>
<dbReference type="Pfam" id="PF04354">
    <property type="entry name" value="ZipA_C"/>
    <property type="match status" value="1"/>
</dbReference>
<evidence type="ECO:0000256" key="3">
    <source>
        <dbReference type="SAM" id="MobiDB-lite"/>
    </source>
</evidence>
<dbReference type="InterPro" id="IPR007449">
    <property type="entry name" value="ZipA_FtsZ-bd_C"/>
</dbReference>
<evidence type="ECO:0000256" key="1">
    <source>
        <dbReference type="RuleBase" id="RU003612"/>
    </source>
</evidence>
<dbReference type="GO" id="GO:0090529">
    <property type="term" value="P:cell septum assembly"/>
    <property type="evidence" value="ECO:0007669"/>
    <property type="project" value="InterPro"/>
</dbReference>
<evidence type="ECO:0000313" key="7">
    <source>
        <dbReference type="Proteomes" id="UP000480312"/>
    </source>
</evidence>
<dbReference type="OrthoDB" id="6160095at2"/>
<protein>
    <recommendedName>
        <fullName evidence="1">Cell division protein ZipA</fullName>
    </recommendedName>
</protein>
<keyword evidence="4" id="KW-1133">Transmembrane helix</keyword>
<gene>
    <name evidence="6" type="ORF">GPL32_01235</name>
</gene>
<dbReference type="InterPro" id="IPR036765">
    <property type="entry name" value="ZipA_FtsZ-bd_C_sf"/>
</dbReference>
<keyword evidence="1" id="KW-0131">Cell cycle</keyword>
<dbReference type="SUPFAM" id="SSF64383">
    <property type="entry name" value="Cell-division protein ZipA, C-terminal domain"/>
    <property type="match status" value="1"/>
</dbReference>
<keyword evidence="1" id="KW-0132">Cell division</keyword>
<evidence type="ECO:0000256" key="4">
    <source>
        <dbReference type="SAM" id="Phobius"/>
    </source>
</evidence>
<feature type="region of interest" description="Disordered" evidence="3">
    <location>
        <begin position="36"/>
        <end position="67"/>
    </location>
</feature>
<keyword evidence="2" id="KW-1003">Cell membrane</keyword>
<feature type="transmembrane region" description="Helical" evidence="4">
    <location>
        <begin position="6"/>
        <end position="30"/>
    </location>
</feature>
<accession>A0A7C9P2E0</accession>
<sequence>MDIASLPFLLATASLVLGIVAAAIFVYVVVPKQRRAKAKAATPPPTPKAQPQPPSSEPEAPSPAARKEKVKQHSLFVIFAHPDATTDERLAEWLRGKEASYDAVKKVYLINGKQPSNPVTIANAFPPGEMPDLLQGETHEPIRGISLLVKPPLHKRRNQQMHVYVALAKELNDTFSGNLLDADRQPASESTYAQIIG</sequence>
<proteinExistence type="inferred from homology"/>
<reference evidence="6 7" key="1">
    <citation type="submission" date="2020-01" db="EMBL/GenBank/DDBJ databases">
        <title>Whole genome sequencing of Halomonas alkaliphila strain LS44.</title>
        <authorList>
            <person name="Kumar S."/>
            <person name="Paul D."/>
            <person name="Shouche Y."/>
            <person name="Suryavanshi M.V."/>
        </authorList>
    </citation>
    <scope>NUCLEOTIDE SEQUENCE [LARGE SCALE GENOMIC DNA]</scope>
    <source>
        <strain evidence="6 7">LS44</strain>
    </source>
</reference>
<keyword evidence="2 4" id="KW-0472">Membrane</keyword>
<evidence type="ECO:0000259" key="5">
    <source>
        <dbReference type="Pfam" id="PF04354"/>
    </source>
</evidence>
<organism evidence="6 7">
    <name type="scientific">Vreelandella alkaliphila</name>
    <dbReference type="NCBI Taxonomy" id="272774"/>
    <lineage>
        <taxon>Bacteria</taxon>
        <taxon>Pseudomonadati</taxon>
        <taxon>Pseudomonadota</taxon>
        <taxon>Gammaproteobacteria</taxon>
        <taxon>Oceanospirillales</taxon>
        <taxon>Halomonadaceae</taxon>
        <taxon>Vreelandella</taxon>
    </lineage>
</organism>
<dbReference type="RefSeq" id="WP_162217068.1">
    <property type="nucleotide sequence ID" value="NZ_JAAEHK010000001.1"/>
</dbReference>
<keyword evidence="2 4" id="KW-0812">Transmembrane</keyword>
<evidence type="ECO:0000256" key="2">
    <source>
        <dbReference type="RuleBase" id="RU003613"/>
    </source>
</evidence>
<evidence type="ECO:0000313" key="6">
    <source>
        <dbReference type="EMBL" id="NDL69130.1"/>
    </source>
</evidence>
<comment type="similarity">
    <text evidence="1">Belongs to the ZipA family.</text>
</comment>
<dbReference type="Gene3D" id="3.30.1400.10">
    <property type="entry name" value="ZipA, C-terminal FtsZ-binding domain"/>
    <property type="match status" value="1"/>
</dbReference>
<feature type="compositionally biased region" description="Pro residues" evidence="3">
    <location>
        <begin position="42"/>
        <end position="56"/>
    </location>
</feature>
<comment type="function">
    <text evidence="1">Essential cell division protein that stabilizes the FtsZ protofilaments by cross-linking them and that serves as a cytoplasmic membrane anchor for the Z ring. Also required for the recruitment to the septal ring of downstream cell division proteins.</text>
</comment>
<feature type="domain" description="ZipA C-terminal FtsZ-binding" evidence="5">
    <location>
        <begin position="121"/>
        <end position="195"/>
    </location>
</feature>
<dbReference type="AlphaFoldDB" id="A0A7C9P2E0"/>
<dbReference type="EMBL" id="JAAEHK010000001">
    <property type="protein sequence ID" value="NDL69130.1"/>
    <property type="molecule type" value="Genomic_DNA"/>
</dbReference>